<dbReference type="EMBL" id="LR824541">
    <property type="protein sequence ID" value="CAH1635422.1"/>
    <property type="molecule type" value="Genomic_DNA"/>
</dbReference>
<name>A0A9P0HVT1_SPOLI</name>
<reference evidence="1" key="1">
    <citation type="submission" date="2022-02" db="EMBL/GenBank/DDBJ databases">
        <authorList>
            <person name="King R."/>
        </authorList>
    </citation>
    <scope>NUCLEOTIDE SEQUENCE</scope>
</reference>
<accession>A0A9P0HVT1</accession>
<proteinExistence type="predicted"/>
<organism evidence="1 2">
    <name type="scientific">Spodoptera littoralis</name>
    <name type="common">Egyptian cotton leafworm</name>
    <dbReference type="NCBI Taxonomy" id="7109"/>
    <lineage>
        <taxon>Eukaryota</taxon>
        <taxon>Metazoa</taxon>
        <taxon>Ecdysozoa</taxon>
        <taxon>Arthropoda</taxon>
        <taxon>Hexapoda</taxon>
        <taxon>Insecta</taxon>
        <taxon>Pterygota</taxon>
        <taxon>Neoptera</taxon>
        <taxon>Endopterygota</taxon>
        <taxon>Lepidoptera</taxon>
        <taxon>Glossata</taxon>
        <taxon>Ditrysia</taxon>
        <taxon>Noctuoidea</taxon>
        <taxon>Noctuidae</taxon>
        <taxon>Amphipyrinae</taxon>
        <taxon>Spodoptera</taxon>
    </lineage>
</organism>
<keyword evidence="2" id="KW-1185">Reference proteome</keyword>
<evidence type="ECO:0000313" key="2">
    <source>
        <dbReference type="Proteomes" id="UP001153321"/>
    </source>
</evidence>
<protein>
    <submittedName>
        <fullName evidence="1">Uncharacterized protein</fullName>
    </submittedName>
</protein>
<evidence type="ECO:0000313" key="1">
    <source>
        <dbReference type="EMBL" id="CAH1635422.1"/>
    </source>
</evidence>
<gene>
    <name evidence="1" type="ORF">SPLIT_LOCUS784</name>
</gene>
<dbReference type="AlphaFoldDB" id="A0A9P0HVT1"/>
<sequence length="241" mass="25554">MTAVAKFVVSHDATRASLSRAPALVHTKVSKVHNTSPSQVSLGCRSALRSVSKCALRALGPPSLLACAFRPIPPHILVPLFQATAAFLHVGTLTGALTRIVHPRRRALLGRQRAAAARHVLHDGVRGARLPVGLGVVYSYGNMSDDGLGGDAGAFVLVLAEADTALDPHRAGTDLFMCSLHLQVLEDLLGVSTLGLFNDVAALALISTRARDFLRHGYDIILSTPGELGVVFVSSHHHEQH</sequence>
<dbReference type="Proteomes" id="UP001153321">
    <property type="component" value="Chromosome 10"/>
</dbReference>